<dbReference type="AlphaFoldDB" id="A0A8H7Y437"/>
<gene>
    <name evidence="8" type="ORF">JR316_002756</name>
</gene>
<evidence type="ECO:0000256" key="1">
    <source>
        <dbReference type="ARBA" id="ARBA00011073"/>
    </source>
</evidence>
<keyword evidence="4" id="KW-0720">Serine protease</keyword>
<name>A0A8H7Y437_PSICU</name>
<sequence length="383" mass="39494">MHFFSATLITLAVLVGPVFSAPNPLRAVETYSGTTSGKYIVKFKAGVSRKQWIKKLGLSKAVDWQSVNGISSHLNTDALNTLRASDDVEYISEDGIMYTQAVQEDATWGLQRISSVGKITNTTRPATAFTYTYDDSAGEGVDIYIVDTDSPGVFVNHTQFGGRATWGLSVENYRDADGHGHGTHCAGTAAGISYGVAKKANIIAVKVLSDSGSGSVSGIVTGLDWVISQVAASGRPSIVSLSLGGSASTPLDNAIAAVTAAGIHAAVAAGNSNANAANYSPARAPSAVTVGASTILDERASFSNYGPIVDIFAPGLNVLSSWIGGTTATPHVAGLIAYLISKEGNLSPAEMSAKLQTYSVKGALTGLPSTTLNYLAQNAALEA</sequence>
<feature type="chain" id="PRO_5034150181" description="Peptidase S8/S53 domain-containing protein" evidence="6">
    <location>
        <begin position="21"/>
        <end position="383"/>
    </location>
</feature>
<dbReference type="InterPro" id="IPR015500">
    <property type="entry name" value="Peptidase_S8_subtilisin-rel"/>
</dbReference>
<dbReference type="PROSITE" id="PS51892">
    <property type="entry name" value="SUBTILASE"/>
    <property type="match status" value="1"/>
</dbReference>
<proteinExistence type="inferred from homology"/>
<dbReference type="SUPFAM" id="SSF54897">
    <property type="entry name" value="Protease propeptides/inhibitors"/>
    <property type="match status" value="1"/>
</dbReference>
<keyword evidence="2" id="KW-0645">Protease</keyword>
<dbReference type="InterPro" id="IPR034193">
    <property type="entry name" value="PCSK9_ProteinaseK-like"/>
</dbReference>
<dbReference type="GO" id="GO:0006508">
    <property type="term" value="P:proteolysis"/>
    <property type="evidence" value="ECO:0007669"/>
    <property type="project" value="UniProtKB-KW"/>
</dbReference>
<evidence type="ECO:0000256" key="2">
    <source>
        <dbReference type="ARBA" id="ARBA00022670"/>
    </source>
</evidence>
<comment type="caution">
    <text evidence="8">The sequence shown here is derived from an EMBL/GenBank/DDBJ whole genome shotgun (WGS) entry which is preliminary data.</text>
</comment>
<dbReference type="FunFam" id="3.40.50.200:FF:000007">
    <property type="entry name" value="Subtilisin-like serine protease"/>
    <property type="match status" value="1"/>
</dbReference>
<dbReference type="GO" id="GO:0004252">
    <property type="term" value="F:serine-type endopeptidase activity"/>
    <property type="evidence" value="ECO:0007669"/>
    <property type="project" value="InterPro"/>
</dbReference>
<dbReference type="Gene3D" id="3.30.70.80">
    <property type="entry name" value="Peptidase S8 propeptide/proteinase inhibitor I9"/>
    <property type="match status" value="1"/>
</dbReference>
<accession>A0A8H7Y437</accession>
<dbReference type="InterPro" id="IPR050131">
    <property type="entry name" value="Peptidase_S8_subtilisin-like"/>
</dbReference>
<dbReference type="PANTHER" id="PTHR43806">
    <property type="entry name" value="PEPTIDASE S8"/>
    <property type="match status" value="1"/>
</dbReference>
<dbReference type="PROSITE" id="PS00137">
    <property type="entry name" value="SUBTILASE_HIS"/>
    <property type="match status" value="1"/>
</dbReference>
<protein>
    <recommendedName>
        <fullName evidence="7">Peptidase S8/S53 domain-containing protein</fullName>
    </recommendedName>
</protein>
<dbReference type="InterPro" id="IPR022398">
    <property type="entry name" value="Peptidase_S8_His-AS"/>
</dbReference>
<dbReference type="PANTHER" id="PTHR43806:SF11">
    <property type="entry name" value="CEREVISIN-RELATED"/>
    <property type="match status" value="1"/>
</dbReference>
<feature type="signal peptide" evidence="6">
    <location>
        <begin position="1"/>
        <end position="20"/>
    </location>
</feature>
<reference evidence="8" key="1">
    <citation type="submission" date="2021-02" db="EMBL/GenBank/DDBJ databases">
        <title>Psilocybe cubensis genome.</title>
        <authorList>
            <person name="Mckernan K.J."/>
            <person name="Crawford S."/>
            <person name="Trippe A."/>
            <person name="Kane L.T."/>
            <person name="Mclaughlin S."/>
        </authorList>
    </citation>
    <scope>NUCLEOTIDE SEQUENCE [LARGE SCALE GENOMIC DNA]</scope>
    <source>
        <strain evidence="8">MGC-MH-2018</strain>
    </source>
</reference>
<organism evidence="8">
    <name type="scientific">Psilocybe cubensis</name>
    <name type="common">Psychedelic mushroom</name>
    <name type="synonym">Stropharia cubensis</name>
    <dbReference type="NCBI Taxonomy" id="181762"/>
    <lineage>
        <taxon>Eukaryota</taxon>
        <taxon>Fungi</taxon>
        <taxon>Dikarya</taxon>
        <taxon>Basidiomycota</taxon>
        <taxon>Agaricomycotina</taxon>
        <taxon>Agaricomycetes</taxon>
        <taxon>Agaricomycetidae</taxon>
        <taxon>Agaricales</taxon>
        <taxon>Agaricineae</taxon>
        <taxon>Strophariaceae</taxon>
        <taxon>Psilocybe</taxon>
    </lineage>
</organism>
<dbReference type="CDD" id="cd04077">
    <property type="entry name" value="Peptidases_S8_PCSK9_ProteinaseK_like"/>
    <property type="match status" value="1"/>
</dbReference>
<keyword evidence="6" id="KW-0732">Signal</keyword>
<evidence type="ECO:0000259" key="7">
    <source>
        <dbReference type="Pfam" id="PF00082"/>
    </source>
</evidence>
<dbReference type="InterPro" id="IPR037045">
    <property type="entry name" value="S8pro/Inhibitor_I9_sf"/>
</dbReference>
<dbReference type="Pfam" id="PF00082">
    <property type="entry name" value="Peptidase_S8"/>
    <property type="match status" value="1"/>
</dbReference>
<comment type="caution">
    <text evidence="5">Lacks conserved residue(s) required for the propagation of feature annotation.</text>
</comment>
<dbReference type="GO" id="GO:0005615">
    <property type="term" value="C:extracellular space"/>
    <property type="evidence" value="ECO:0007669"/>
    <property type="project" value="TreeGrafter"/>
</dbReference>
<feature type="domain" description="Peptidase S8/S53" evidence="7">
    <location>
        <begin position="165"/>
        <end position="359"/>
    </location>
</feature>
<dbReference type="PRINTS" id="PR00723">
    <property type="entry name" value="SUBTILISIN"/>
</dbReference>
<dbReference type="EMBL" id="JAFIQS010000002">
    <property type="protein sequence ID" value="KAG5173246.1"/>
    <property type="molecule type" value="Genomic_DNA"/>
</dbReference>
<dbReference type="InterPro" id="IPR036852">
    <property type="entry name" value="Peptidase_S8/S53_dom_sf"/>
</dbReference>
<evidence type="ECO:0000256" key="3">
    <source>
        <dbReference type="ARBA" id="ARBA00022801"/>
    </source>
</evidence>
<evidence type="ECO:0000256" key="5">
    <source>
        <dbReference type="PROSITE-ProRule" id="PRU01240"/>
    </source>
</evidence>
<dbReference type="Gene3D" id="3.40.50.200">
    <property type="entry name" value="Peptidase S8/S53 domain"/>
    <property type="match status" value="1"/>
</dbReference>
<dbReference type="InterPro" id="IPR000209">
    <property type="entry name" value="Peptidase_S8/S53_dom"/>
</dbReference>
<evidence type="ECO:0000313" key="8">
    <source>
        <dbReference type="EMBL" id="KAG5173246.1"/>
    </source>
</evidence>
<evidence type="ECO:0000256" key="4">
    <source>
        <dbReference type="ARBA" id="ARBA00022825"/>
    </source>
</evidence>
<dbReference type="SUPFAM" id="SSF52743">
    <property type="entry name" value="Subtilisin-like"/>
    <property type="match status" value="1"/>
</dbReference>
<evidence type="ECO:0000256" key="6">
    <source>
        <dbReference type="SAM" id="SignalP"/>
    </source>
</evidence>
<comment type="similarity">
    <text evidence="1 5">Belongs to the peptidase S8 family.</text>
</comment>
<keyword evidence="3" id="KW-0378">Hydrolase</keyword>